<dbReference type="GO" id="GO:0016281">
    <property type="term" value="C:eukaryotic translation initiation factor 4F complex"/>
    <property type="evidence" value="ECO:0007669"/>
    <property type="project" value="TreeGrafter"/>
</dbReference>
<keyword evidence="2" id="KW-0396">Initiation factor</keyword>
<dbReference type="OrthoDB" id="514777at2759"/>
<evidence type="ECO:0000256" key="1">
    <source>
        <dbReference type="ARBA" id="ARBA00005775"/>
    </source>
</evidence>
<evidence type="ECO:0000313" key="7">
    <source>
        <dbReference type="Proteomes" id="UP000521943"/>
    </source>
</evidence>
<keyword evidence="3" id="KW-0648">Protein biosynthesis</keyword>
<sequence length="267" mass="30440">MPVGPIEASGYHLRLVERQVVLLLETLIAKPDKFDEISEQVIAWANTSERERDGRTMIIAIRAIFTTLSTGDTPRSEVYGRLCRKLMDGVSLKVRDDELVDTNGKPVSGPQIFRKYLIRRCQQDFEKYLDSKSEGEGTPSDSEEVRPSTHKQAVSLPILCGFMGELFKQGVLTERVMHECLKALLGNIEDPGEEQLEVLCSLLNSIGAKLDTPATRAHMDIYFRRVETFSTHPQVELPMRGKLKEIIQLRERKWDGKQMARLRLSRR</sequence>
<keyword evidence="7" id="KW-1185">Reference proteome</keyword>
<dbReference type="PANTHER" id="PTHR23253:SF9">
    <property type="entry name" value="EUKARYOTIC TRANSLATION INITIATION FACTOR 4 GAMMA 2"/>
    <property type="match status" value="1"/>
</dbReference>
<accession>A0A8H6MA24</accession>
<dbReference type="Pfam" id="PF02854">
    <property type="entry name" value="MIF4G"/>
    <property type="match status" value="1"/>
</dbReference>
<organism evidence="6 7">
    <name type="scientific">Ephemerocybe angulata</name>
    <dbReference type="NCBI Taxonomy" id="980116"/>
    <lineage>
        <taxon>Eukaryota</taxon>
        <taxon>Fungi</taxon>
        <taxon>Dikarya</taxon>
        <taxon>Basidiomycota</taxon>
        <taxon>Agaricomycotina</taxon>
        <taxon>Agaricomycetes</taxon>
        <taxon>Agaricomycetidae</taxon>
        <taxon>Agaricales</taxon>
        <taxon>Agaricineae</taxon>
        <taxon>Psathyrellaceae</taxon>
        <taxon>Ephemerocybe</taxon>
    </lineage>
</organism>
<dbReference type="SMART" id="SM00543">
    <property type="entry name" value="MIF4G"/>
    <property type="match status" value="1"/>
</dbReference>
<evidence type="ECO:0000256" key="3">
    <source>
        <dbReference type="ARBA" id="ARBA00022917"/>
    </source>
</evidence>
<dbReference type="InterPro" id="IPR016024">
    <property type="entry name" value="ARM-type_fold"/>
</dbReference>
<evidence type="ECO:0000259" key="5">
    <source>
        <dbReference type="SMART" id="SM00543"/>
    </source>
</evidence>
<evidence type="ECO:0000313" key="6">
    <source>
        <dbReference type="EMBL" id="KAF6761508.1"/>
    </source>
</evidence>
<comment type="caution">
    <text evidence="6">The sequence shown here is derived from an EMBL/GenBank/DDBJ whole genome shotgun (WGS) entry which is preliminary data.</text>
</comment>
<dbReference type="GO" id="GO:0003743">
    <property type="term" value="F:translation initiation factor activity"/>
    <property type="evidence" value="ECO:0007669"/>
    <property type="project" value="UniProtKB-KW"/>
</dbReference>
<comment type="similarity">
    <text evidence="1">Belongs to the eukaryotic initiation factor 4G family.</text>
</comment>
<dbReference type="SUPFAM" id="SSF48371">
    <property type="entry name" value="ARM repeat"/>
    <property type="match status" value="1"/>
</dbReference>
<dbReference type="Proteomes" id="UP000521943">
    <property type="component" value="Unassembled WGS sequence"/>
</dbReference>
<gene>
    <name evidence="6" type="ORF">DFP72DRAFT_803686</name>
</gene>
<proteinExistence type="inferred from homology"/>
<dbReference type="EMBL" id="JACGCI010000009">
    <property type="protein sequence ID" value="KAF6761508.1"/>
    <property type="molecule type" value="Genomic_DNA"/>
</dbReference>
<dbReference type="InterPro" id="IPR003890">
    <property type="entry name" value="MIF4G-like_typ-3"/>
</dbReference>
<dbReference type="GO" id="GO:0003729">
    <property type="term" value="F:mRNA binding"/>
    <property type="evidence" value="ECO:0007669"/>
    <property type="project" value="TreeGrafter"/>
</dbReference>
<reference evidence="6 7" key="1">
    <citation type="submission" date="2020-07" db="EMBL/GenBank/DDBJ databases">
        <title>Comparative genomics of pyrophilous fungi reveals a link between fire events and developmental genes.</title>
        <authorList>
            <consortium name="DOE Joint Genome Institute"/>
            <person name="Steindorff A.S."/>
            <person name="Carver A."/>
            <person name="Calhoun S."/>
            <person name="Stillman K."/>
            <person name="Liu H."/>
            <person name="Lipzen A."/>
            <person name="Pangilinan J."/>
            <person name="Labutti K."/>
            <person name="Bruns T.D."/>
            <person name="Grigoriev I.V."/>
        </authorList>
    </citation>
    <scope>NUCLEOTIDE SEQUENCE [LARGE SCALE GENOMIC DNA]</scope>
    <source>
        <strain evidence="6 7">CBS 144469</strain>
    </source>
</reference>
<evidence type="ECO:0000256" key="2">
    <source>
        <dbReference type="ARBA" id="ARBA00022540"/>
    </source>
</evidence>
<dbReference type="PANTHER" id="PTHR23253">
    <property type="entry name" value="EUKARYOTIC TRANSLATION INITIATION FACTOR 4 GAMMA"/>
    <property type="match status" value="1"/>
</dbReference>
<evidence type="ECO:0000256" key="4">
    <source>
        <dbReference type="SAM" id="MobiDB-lite"/>
    </source>
</evidence>
<protein>
    <submittedName>
        <fullName evidence="6">Armadillo-type protein</fullName>
    </submittedName>
</protein>
<name>A0A8H6MA24_9AGAR</name>
<feature type="region of interest" description="Disordered" evidence="4">
    <location>
        <begin position="129"/>
        <end position="149"/>
    </location>
</feature>
<dbReference type="Gene3D" id="1.25.40.180">
    <property type="match status" value="1"/>
</dbReference>
<feature type="domain" description="MIF4G" evidence="5">
    <location>
        <begin position="17"/>
        <end position="253"/>
    </location>
</feature>
<dbReference type="AlphaFoldDB" id="A0A8H6MA24"/>